<reference evidence="2 3" key="1">
    <citation type="journal article" date="2015" name="Genome Announc.">
        <title>Expanding the biotechnology potential of lactobacilli through comparative genomics of 213 strains and associated genera.</title>
        <authorList>
            <person name="Sun Z."/>
            <person name="Harris H.M."/>
            <person name="McCann A."/>
            <person name="Guo C."/>
            <person name="Argimon S."/>
            <person name="Zhang W."/>
            <person name="Yang X."/>
            <person name="Jeffery I.B."/>
            <person name="Cooney J.C."/>
            <person name="Kagawa T.F."/>
            <person name="Liu W."/>
            <person name="Song Y."/>
            <person name="Salvetti E."/>
            <person name="Wrobel A."/>
            <person name="Rasinkangas P."/>
            <person name="Parkhill J."/>
            <person name="Rea M.C."/>
            <person name="O'Sullivan O."/>
            <person name="Ritari J."/>
            <person name="Douillard F.P."/>
            <person name="Paul Ross R."/>
            <person name="Yang R."/>
            <person name="Briner A.E."/>
            <person name="Felis G.E."/>
            <person name="de Vos W.M."/>
            <person name="Barrangou R."/>
            <person name="Klaenhammer T.R."/>
            <person name="Caufield P.W."/>
            <person name="Cui Y."/>
            <person name="Zhang H."/>
            <person name="O'Toole P.W."/>
        </authorList>
    </citation>
    <scope>NUCLEOTIDE SEQUENCE [LARGE SCALE GENOMIC DNA]</scope>
    <source>
        <strain evidence="2 3">DSM 22696</strain>
    </source>
</reference>
<dbReference type="STRING" id="348151.IV55_GL001608"/>
<dbReference type="EMBL" id="JQCB01000005">
    <property type="protein sequence ID" value="KRN96222.1"/>
    <property type="molecule type" value="Genomic_DNA"/>
</dbReference>
<dbReference type="SUPFAM" id="SSF53067">
    <property type="entry name" value="Actin-like ATPase domain"/>
    <property type="match status" value="2"/>
</dbReference>
<dbReference type="NCBIfam" id="TIGR02529">
    <property type="entry name" value="EutJ"/>
    <property type="match status" value="1"/>
</dbReference>
<dbReference type="Proteomes" id="UP000321429">
    <property type="component" value="Unassembled WGS sequence"/>
</dbReference>
<dbReference type="Gene3D" id="3.30.420.40">
    <property type="match status" value="2"/>
</dbReference>
<evidence type="ECO:0000313" key="2">
    <source>
        <dbReference type="EMBL" id="KRN96222.1"/>
    </source>
</evidence>
<gene>
    <name evidence="2" type="ORF">IV55_GL001608</name>
    <name evidence="1" type="ORF">LSI01_01640</name>
</gene>
<accession>A0A0R2L3M0</accession>
<dbReference type="InterPro" id="IPR043129">
    <property type="entry name" value="ATPase_NBD"/>
</dbReference>
<dbReference type="EMBL" id="BJUD01000002">
    <property type="protein sequence ID" value="GEK27853.1"/>
    <property type="molecule type" value="Genomic_DNA"/>
</dbReference>
<proteinExistence type="predicted"/>
<dbReference type="PANTHER" id="PTHR32432">
    <property type="entry name" value="CELL DIVISION PROTEIN FTSA-RELATED"/>
    <property type="match status" value="1"/>
</dbReference>
<protein>
    <submittedName>
        <fullName evidence="2">Ethanolamine utilization protein EutJ</fullName>
    </submittedName>
</protein>
<organism evidence="2 3">
    <name type="scientific">Furfurilactobacillus siliginis</name>
    <dbReference type="NCBI Taxonomy" id="348151"/>
    <lineage>
        <taxon>Bacteria</taxon>
        <taxon>Bacillati</taxon>
        <taxon>Bacillota</taxon>
        <taxon>Bacilli</taxon>
        <taxon>Lactobacillales</taxon>
        <taxon>Lactobacillaceae</taxon>
        <taxon>Furfurilactobacillus</taxon>
    </lineage>
</organism>
<evidence type="ECO:0000313" key="1">
    <source>
        <dbReference type="EMBL" id="GEK27853.1"/>
    </source>
</evidence>
<evidence type="ECO:0000313" key="4">
    <source>
        <dbReference type="Proteomes" id="UP000321429"/>
    </source>
</evidence>
<reference evidence="1 4" key="2">
    <citation type="submission" date="2019-07" db="EMBL/GenBank/DDBJ databases">
        <title>Whole genome shotgun sequence of Lactobacillus siliginis NBRC 101315.</title>
        <authorList>
            <person name="Hosoyama A."/>
            <person name="Uohara A."/>
            <person name="Ohji S."/>
            <person name="Ichikawa N."/>
        </authorList>
    </citation>
    <scope>NUCLEOTIDE SEQUENCE [LARGE SCALE GENOMIC DNA]</scope>
    <source>
        <strain evidence="1 4">NBRC 101315</strain>
    </source>
</reference>
<dbReference type="PATRIC" id="fig|348151.3.peg.1655"/>
<dbReference type="InterPro" id="IPR013366">
    <property type="entry name" value="EutJ"/>
</dbReference>
<dbReference type="AlphaFoldDB" id="A0A0R2L3M0"/>
<dbReference type="PANTHER" id="PTHR32432:SF3">
    <property type="entry name" value="ETHANOLAMINE UTILIZATION PROTEIN EUTJ"/>
    <property type="match status" value="1"/>
</dbReference>
<sequence>MFEDQVKQLRQFNKLVHSSTHADNKLATGQLRVGIDLGTATIVFAVINEQGDPVYGESVPDQAIRDGVIVNYLDAVRIVQGIRERAEAALGTQLTTAAGAIPPGVGTGNSKAVANVIEDAGLHCSNIVDEPTAAATFLKVKTGTIVDVGGGTTGISVFENNKLIHVGDEATGGYHMTLVLAGSEHISHTEAETLKQDHQREHEVFPVIRPVVEKMATIVDQVAEQRPVEPIVVVGGASNFSEFTTTMAKVLDQPVEGIINPEFVTPLGIALSDDPLQEATSDGY</sequence>
<dbReference type="Proteomes" id="UP000051139">
    <property type="component" value="Unassembled WGS sequence"/>
</dbReference>
<dbReference type="InterPro" id="IPR050696">
    <property type="entry name" value="FtsA/MreB"/>
</dbReference>
<dbReference type="Pfam" id="PF14450">
    <property type="entry name" value="FtsA"/>
    <property type="match status" value="1"/>
</dbReference>
<evidence type="ECO:0000313" key="3">
    <source>
        <dbReference type="Proteomes" id="UP000051139"/>
    </source>
</evidence>
<comment type="caution">
    <text evidence="2">The sequence shown here is derived from an EMBL/GenBank/DDBJ whole genome shotgun (WGS) entry which is preliminary data.</text>
</comment>
<dbReference type="RefSeq" id="WP_057810056.1">
    <property type="nucleotide sequence ID" value="NZ_BJUD01000002.1"/>
</dbReference>
<dbReference type="OrthoDB" id="306538at2"/>
<name>A0A0R2L3M0_9LACO</name>
<dbReference type="NCBIfam" id="NF011660">
    <property type="entry name" value="PRK15080.1"/>
    <property type="match status" value="1"/>
</dbReference>
<keyword evidence="3" id="KW-1185">Reference proteome</keyword>